<keyword evidence="1" id="KW-0472">Membrane</keyword>
<feature type="transmembrane region" description="Helical" evidence="1">
    <location>
        <begin position="63"/>
        <end position="88"/>
    </location>
</feature>
<feature type="transmembrane region" description="Helical" evidence="1">
    <location>
        <begin position="7"/>
        <end position="24"/>
    </location>
</feature>
<dbReference type="AlphaFoldDB" id="A0ABD1MAT2"/>
<gene>
    <name evidence="2" type="ORF">Fmac_014121</name>
</gene>
<dbReference type="Proteomes" id="UP001603857">
    <property type="component" value="Unassembled WGS sequence"/>
</dbReference>
<organism evidence="2 3">
    <name type="scientific">Flemingia macrophylla</name>
    <dbReference type="NCBI Taxonomy" id="520843"/>
    <lineage>
        <taxon>Eukaryota</taxon>
        <taxon>Viridiplantae</taxon>
        <taxon>Streptophyta</taxon>
        <taxon>Embryophyta</taxon>
        <taxon>Tracheophyta</taxon>
        <taxon>Spermatophyta</taxon>
        <taxon>Magnoliopsida</taxon>
        <taxon>eudicotyledons</taxon>
        <taxon>Gunneridae</taxon>
        <taxon>Pentapetalae</taxon>
        <taxon>rosids</taxon>
        <taxon>fabids</taxon>
        <taxon>Fabales</taxon>
        <taxon>Fabaceae</taxon>
        <taxon>Papilionoideae</taxon>
        <taxon>50 kb inversion clade</taxon>
        <taxon>NPAAA clade</taxon>
        <taxon>indigoferoid/millettioid clade</taxon>
        <taxon>Phaseoleae</taxon>
        <taxon>Flemingia</taxon>
    </lineage>
</organism>
<sequence length="165" mass="18749">MNPLKAYIVVMTFQLTFIGIKYGVSNTTNPFQQSTPSPAVSLFLAALFPHVIASMLDMTNKTIIITFHVSGVVGCEALLHIFLCNFFWYCITNLFLLLLVLSFCFFDYISHMLLRLFNYASHLRHSLLDYVSHLLDRLFNRITTAAPSNARPMPNMEPHPHPAPV</sequence>
<dbReference type="EMBL" id="JBGMDY010000005">
    <property type="protein sequence ID" value="KAL2332908.1"/>
    <property type="molecule type" value="Genomic_DNA"/>
</dbReference>
<protein>
    <submittedName>
        <fullName evidence="2">Uncharacterized protein</fullName>
    </submittedName>
</protein>
<proteinExistence type="predicted"/>
<name>A0ABD1MAT2_9FABA</name>
<evidence type="ECO:0000313" key="3">
    <source>
        <dbReference type="Proteomes" id="UP001603857"/>
    </source>
</evidence>
<evidence type="ECO:0000313" key="2">
    <source>
        <dbReference type="EMBL" id="KAL2332908.1"/>
    </source>
</evidence>
<keyword evidence="1" id="KW-1133">Transmembrane helix</keyword>
<feature type="transmembrane region" description="Helical" evidence="1">
    <location>
        <begin position="94"/>
        <end position="114"/>
    </location>
</feature>
<keyword evidence="3" id="KW-1185">Reference proteome</keyword>
<reference evidence="2 3" key="1">
    <citation type="submission" date="2024-08" db="EMBL/GenBank/DDBJ databases">
        <title>Insights into the chromosomal genome structure of Flemingia macrophylla.</title>
        <authorList>
            <person name="Ding Y."/>
            <person name="Zhao Y."/>
            <person name="Bi W."/>
            <person name="Wu M."/>
            <person name="Zhao G."/>
            <person name="Gong Y."/>
            <person name="Li W."/>
            <person name="Zhang P."/>
        </authorList>
    </citation>
    <scope>NUCLEOTIDE SEQUENCE [LARGE SCALE GENOMIC DNA]</scope>
    <source>
        <strain evidence="2">DYQJB</strain>
        <tissue evidence="2">Leaf</tissue>
    </source>
</reference>
<evidence type="ECO:0000256" key="1">
    <source>
        <dbReference type="SAM" id="Phobius"/>
    </source>
</evidence>
<accession>A0ABD1MAT2</accession>
<comment type="caution">
    <text evidence="2">The sequence shown here is derived from an EMBL/GenBank/DDBJ whole genome shotgun (WGS) entry which is preliminary data.</text>
</comment>
<feature type="transmembrane region" description="Helical" evidence="1">
    <location>
        <begin position="36"/>
        <end position="56"/>
    </location>
</feature>
<keyword evidence="1" id="KW-0812">Transmembrane</keyword>